<dbReference type="EMBL" id="JANKHO010000097">
    <property type="protein sequence ID" value="KAJ3515425.1"/>
    <property type="molecule type" value="Genomic_DNA"/>
</dbReference>
<feature type="signal peptide" evidence="1">
    <location>
        <begin position="1"/>
        <end position="22"/>
    </location>
</feature>
<accession>A0A9W8MZF0</accession>
<dbReference type="AlphaFoldDB" id="A0A9W8MZF0"/>
<protein>
    <recommendedName>
        <fullName evidence="4">Secreted protein</fullName>
    </recommendedName>
</protein>
<sequence length="195" mass="20624">MALLSSLWYALLGSIFILGATAQDYAITDYTVIGTGCVPGTVTAEVTDDSKNIAIKYNKFVVNAGPNFGYDDGRKNCQLTLAVKAPSGYRFGFDKFSYTGSYSVGQGVTASYSTSYYFQATLDQAQGGKAFVGPARGDAVLSDSYDQIVWSPCGGSAVVGINTAIRVDNSANPAATGALTVRNNPSTSFVWQKCY</sequence>
<evidence type="ECO:0000313" key="3">
    <source>
        <dbReference type="Proteomes" id="UP001148786"/>
    </source>
</evidence>
<reference evidence="2" key="1">
    <citation type="submission" date="2022-07" db="EMBL/GenBank/DDBJ databases">
        <title>Genome Sequence of Agrocybe chaxingu.</title>
        <authorList>
            <person name="Buettner E."/>
        </authorList>
    </citation>
    <scope>NUCLEOTIDE SEQUENCE</scope>
    <source>
        <strain evidence="2">MP-N11</strain>
    </source>
</reference>
<evidence type="ECO:0000313" key="2">
    <source>
        <dbReference type="EMBL" id="KAJ3515425.1"/>
    </source>
</evidence>
<name>A0A9W8MZF0_9AGAR</name>
<organism evidence="2 3">
    <name type="scientific">Agrocybe chaxingu</name>
    <dbReference type="NCBI Taxonomy" id="84603"/>
    <lineage>
        <taxon>Eukaryota</taxon>
        <taxon>Fungi</taxon>
        <taxon>Dikarya</taxon>
        <taxon>Basidiomycota</taxon>
        <taxon>Agaricomycotina</taxon>
        <taxon>Agaricomycetes</taxon>
        <taxon>Agaricomycetidae</taxon>
        <taxon>Agaricales</taxon>
        <taxon>Agaricineae</taxon>
        <taxon>Strophariaceae</taxon>
        <taxon>Agrocybe</taxon>
    </lineage>
</organism>
<keyword evidence="3" id="KW-1185">Reference proteome</keyword>
<dbReference type="PANTHER" id="PTHR38847">
    <property type="match status" value="1"/>
</dbReference>
<gene>
    <name evidence="2" type="ORF">NLJ89_g1764</name>
</gene>
<feature type="chain" id="PRO_5040785485" description="Secreted protein" evidence="1">
    <location>
        <begin position="23"/>
        <end position="195"/>
    </location>
</feature>
<evidence type="ECO:0000256" key="1">
    <source>
        <dbReference type="SAM" id="SignalP"/>
    </source>
</evidence>
<comment type="caution">
    <text evidence="2">The sequence shown here is derived from an EMBL/GenBank/DDBJ whole genome shotgun (WGS) entry which is preliminary data.</text>
</comment>
<dbReference type="InterPro" id="IPR025649">
    <property type="entry name" value="DUF4360"/>
</dbReference>
<dbReference type="Pfam" id="PF14273">
    <property type="entry name" value="DUF4360"/>
    <property type="match status" value="1"/>
</dbReference>
<dbReference type="Proteomes" id="UP001148786">
    <property type="component" value="Unassembled WGS sequence"/>
</dbReference>
<keyword evidence="1" id="KW-0732">Signal</keyword>
<dbReference type="PANTHER" id="PTHR38847:SF1">
    <property type="entry name" value="PSEUDOURIDINE SYNTHASE RSUA_RLUA-LIKE DOMAIN-CONTAINING PROTEIN"/>
    <property type="match status" value="1"/>
</dbReference>
<evidence type="ECO:0008006" key="4">
    <source>
        <dbReference type="Google" id="ProtNLM"/>
    </source>
</evidence>
<proteinExistence type="predicted"/>
<dbReference type="OrthoDB" id="152248at2759"/>